<sequence length="103" mass="11366">MSITEEGHHRFEADLMFPTSMVCKFCRIQQVADAAGCDPDELVDWVAELRSTASDADTHRLANHRLSSTIQQVRELAEGPCHYAGAWPAIKVADILRILGGES</sequence>
<reference evidence="1 2" key="1">
    <citation type="submission" date="2018-08" db="EMBL/GenBank/DDBJ databases">
        <authorList>
            <person name="King R.A."/>
            <person name="Ngong N.B."/>
            <person name="Xu E.M."/>
            <person name="Austin H.D."/>
            <person name="Shervin T.J."/>
            <person name="Anderson J.K."/>
            <person name="Watkins T.N."/>
            <person name="Gaffney B.L."/>
            <person name="Staples A.K."/>
            <person name="Rinehart C.A."/>
            <person name="Rowland N.S."/>
            <person name="Garlena R.A."/>
            <person name="Russell D.A."/>
            <person name="Pope W.H."/>
            <person name="Jacobs-Sera D."/>
            <person name="Hendrix R.W."/>
            <person name="Hatfull G.F."/>
        </authorList>
    </citation>
    <scope>NUCLEOTIDE SEQUENCE [LARGE SCALE GENOMIC DNA]</scope>
</reference>
<evidence type="ECO:0000313" key="2">
    <source>
        <dbReference type="Proteomes" id="UP000278586"/>
    </source>
</evidence>
<name>A0A386KHN8_9CAUD</name>
<dbReference type="KEGG" id="vg:55005317"/>
<dbReference type="RefSeq" id="YP_009814196.1">
    <property type="nucleotide sequence ID" value="NC_048083.1"/>
</dbReference>
<dbReference type="Proteomes" id="UP000278586">
    <property type="component" value="Segment"/>
</dbReference>
<protein>
    <submittedName>
        <fullName evidence="1">Uncharacterized protein</fullName>
    </submittedName>
</protein>
<dbReference type="GeneID" id="55005317"/>
<organism evidence="1 2">
    <name type="scientific">Gordonia phage Getalong</name>
    <dbReference type="NCBI Taxonomy" id="2315531"/>
    <lineage>
        <taxon>Viruses</taxon>
        <taxon>Duplodnaviria</taxon>
        <taxon>Heunggongvirae</taxon>
        <taxon>Uroviricota</taxon>
        <taxon>Caudoviricetes</taxon>
        <taxon>Langleyhallvirinae</taxon>
        <taxon>Getalongvirus</taxon>
        <taxon>Getalongvirus getalong</taxon>
    </lineage>
</organism>
<evidence type="ECO:0000313" key="1">
    <source>
        <dbReference type="EMBL" id="AYD83943.1"/>
    </source>
</evidence>
<proteinExistence type="predicted"/>
<keyword evidence="2" id="KW-1185">Reference proteome</keyword>
<accession>A0A386KHN8</accession>
<gene>
    <name evidence="1" type="primary">83</name>
    <name evidence="1" type="ORF">SEA_GETALONG_83</name>
</gene>
<dbReference type="EMBL" id="MH779504">
    <property type="protein sequence ID" value="AYD83943.1"/>
    <property type="molecule type" value="Genomic_DNA"/>
</dbReference>